<feature type="compositionally biased region" description="Low complexity" evidence="1">
    <location>
        <begin position="48"/>
        <end position="61"/>
    </location>
</feature>
<evidence type="ECO:0000313" key="3">
    <source>
        <dbReference type="Proteomes" id="UP000054686"/>
    </source>
</evidence>
<evidence type="ECO:0008006" key="4">
    <source>
        <dbReference type="Google" id="ProtNLM"/>
    </source>
</evidence>
<dbReference type="Proteomes" id="UP000054686">
    <property type="component" value="Unassembled WGS sequence"/>
</dbReference>
<organism evidence="2 3">
    <name type="scientific">Schaalia odontolytica</name>
    <dbReference type="NCBI Taxonomy" id="1660"/>
    <lineage>
        <taxon>Bacteria</taxon>
        <taxon>Bacillati</taxon>
        <taxon>Actinomycetota</taxon>
        <taxon>Actinomycetes</taxon>
        <taxon>Actinomycetales</taxon>
        <taxon>Actinomycetaceae</taxon>
        <taxon>Schaalia</taxon>
    </lineage>
</organism>
<accession>A0A0V8RZU9</accession>
<feature type="region of interest" description="Disordered" evidence="1">
    <location>
        <begin position="154"/>
        <end position="177"/>
    </location>
</feature>
<feature type="compositionally biased region" description="Basic and acidic residues" evidence="1">
    <location>
        <begin position="65"/>
        <end position="86"/>
    </location>
</feature>
<name>A0A0V8RZU9_9ACTO</name>
<gene>
    <name evidence="2" type="ORF">APY09_03830</name>
</gene>
<proteinExistence type="predicted"/>
<comment type="caution">
    <text evidence="2">The sequence shown here is derived from an EMBL/GenBank/DDBJ whole genome shotgun (WGS) entry which is preliminary data.</text>
</comment>
<dbReference type="InterPro" id="IPR021417">
    <property type="entry name" value="DUF3060"/>
</dbReference>
<protein>
    <recommendedName>
        <fullName evidence="4">DUF3060 domain-containing protein</fullName>
    </recommendedName>
</protein>
<dbReference type="AlphaFoldDB" id="A0A0V8RZU9"/>
<dbReference type="OrthoDB" id="3268611at2"/>
<evidence type="ECO:0000256" key="1">
    <source>
        <dbReference type="SAM" id="MobiDB-lite"/>
    </source>
</evidence>
<dbReference type="Pfam" id="PF11259">
    <property type="entry name" value="DUF3060"/>
    <property type="match status" value="1"/>
</dbReference>
<sequence length="177" mass="17733">MTFDQLINIRKGDTMSLKSFLPAAAALAVATVALTGCSQTANVSGGDSSAPAASSAPEASSNPRTDTKTDASTDSGKSDTSKDSGKSDAAGAFTVNESNAHVEIPAGTKSVVVNGSNNHIEGEAVSEITVNGSQNAVDVKSVQTVSFTGSNNAVQYEDGNAPQVGSDLGAHNVVSKD</sequence>
<reference evidence="2 3" key="1">
    <citation type="submission" date="2015-10" db="EMBL/GenBank/DDBJ databases">
        <title>Draft Genome of Actinomyces odontolyticus subsp. actinosynbacter strain XH001.</title>
        <authorList>
            <person name="Mclean J.S."/>
            <person name="He X."/>
        </authorList>
    </citation>
    <scope>NUCLEOTIDE SEQUENCE [LARGE SCALE GENOMIC DNA]</scope>
    <source>
        <strain evidence="2 3">XH001</strain>
    </source>
</reference>
<feature type="region of interest" description="Disordered" evidence="1">
    <location>
        <begin position="40"/>
        <end position="101"/>
    </location>
</feature>
<dbReference type="EMBL" id="LLVT01000001">
    <property type="protein sequence ID" value="KSW13482.1"/>
    <property type="molecule type" value="Genomic_DNA"/>
</dbReference>
<evidence type="ECO:0000313" key="2">
    <source>
        <dbReference type="EMBL" id="KSW13482.1"/>
    </source>
</evidence>